<evidence type="ECO:0000256" key="1">
    <source>
        <dbReference type="ARBA" id="ARBA00006817"/>
    </source>
</evidence>
<gene>
    <name evidence="3" type="ORF">E4O86_22430</name>
</gene>
<comment type="similarity">
    <text evidence="1">Belongs to the AHA1 family.</text>
</comment>
<evidence type="ECO:0000313" key="4">
    <source>
        <dbReference type="Proteomes" id="UP000773614"/>
    </source>
</evidence>
<accession>A0A964T8J9</accession>
<dbReference type="EMBL" id="SPKJ01000178">
    <property type="protein sequence ID" value="MYZ50460.1"/>
    <property type="molecule type" value="Genomic_DNA"/>
</dbReference>
<name>A0A964T8J9_9HYPH</name>
<dbReference type="RefSeq" id="WP_161142776.1">
    <property type="nucleotide sequence ID" value="NZ_SPKJ01000178.1"/>
</dbReference>
<organism evidence="3 4">
    <name type="scientific">Propylenella binzhouense</name>
    <dbReference type="NCBI Taxonomy" id="2555902"/>
    <lineage>
        <taxon>Bacteria</taxon>
        <taxon>Pseudomonadati</taxon>
        <taxon>Pseudomonadota</taxon>
        <taxon>Alphaproteobacteria</taxon>
        <taxon>Hyphomicrobiales</taxon>
        <taxon>Propylenellaceae</taxon>
        <taxon>Propylenella</taxon>
    </lineage>
</organism>
<dbReference type="Pfam" id="PF08327">
    <property type="entry name" value="AHSA1"/>
    <property type="match status" value="1"/>
</dbReference>
<dbReference type="InterPro" id="IPR013538">
    <property type="entry name" value="ASHA1/2-like_C"/>
</dbReference>
<feature type="domain" description="Activator of Hsp90 ATPase homologue 1/2-like C-terminal" evidence="2">
    <location>
        <begin position="18"/>
        <end position="155"/>
    </location>
</feature>
<dbReference type="InterPro" id="IPR023393">
    <property type="entry name" value="START-like_dom_sf"/>
</dbReference>
<evidence type="ECO:0000259" key="2">
    <source>
        <dbReference type="Pfam" id="PF08327"/>
    </source>
</evidence>
<dbReference type="AlphaFoldDB" id="A0A964T8J9"/>
<sequence length="158" mass="17361">MMPEFDPARDLAIARVIRAPRETVWRAWTDPRQLERWWVPAPARCRVEALELFPGGAFTSLYAEPGQELGPHLDACILAAEAPGRLVFTDALKAGFRPAASGFMTAHIFLREHAEGTEYVAQVLHAGPADRARHEELGFFDGWGTVAGQLAALVEGRA</sequence>
<dbReference type="SUPFAM" id="SSF55961">
    <property type="entry name" value="Bet v1-like"/>
    <property type="match status" value="1"/>
</dbReference>
<protein>
    <submittedName>
        <fullName evidence="3">Polyketide cyclase</fullName>
    </submittedName>
</protein>
<keyword evidence="4" id="KW-1185">Reference proteome</keyword>
<evidence type="ECO:0000313" key="3">
    <source>
        <dbReference type="EMBL" id="MYZ50460.1"/>
    </source>
</evidence>
<dbReference type="Gene3D" id="3.30.530.20">
    <property type="match status" value="1"/>
</dbReference>
<comment type="caution">
    <text evidence="3">The sequence shown here is derived from an EMBL/GenBank/DDBJ whole genome shotgun (WGS) entry which is preliminary data.</text>
</comment>
<proteinExistence type="inferred from homology"/>
<dbReference type="OrthoDB" id="9805228at2"/>
<reference evidence="3" key="1">
    <citation type="submission" date="2019-03" db="EMBL/GenBank/DDBJ databases">
        <title>Afifella sp. nov., isolated from activated sludge.</title>
        <authorList>
            <person name="Li Q."/>
            <person name="Liu Y."/>
        </authorList>
    </citation>
    <scope>NUCLEOTIDE SEQUENCE</scope>
    <source>
        <strain evidence="3">L72</strain>
    </source>
</reference>
<dbReference type="Proteomes" id="UP000773614">
    <property type="component" value="Unassembled WGS sequence"/>
</dbReference>